<feature type="chain" id="PRO_5001462355" evidence="1">
    <location>
        <begin position="20"/>
        <end position="123"/>
    </location>
</feature>
<dbReference type="AlphaFoldDB" id="A0A011QL49"/>
<comment type="caution">
    <text evidence="2">The sequence shown here is derived from an EMBL/GenBank/DDBJ whole genome shotgun (WGS) entry which is preliminary data.</text>
</comment>
<evidence type="ECO:0000256" key="1">
    <source>
        <dbReference type="SAM" id="SignalP"/>
    </source>
</evidence>
<reference evidence="2" key="1">
    <citation type="submission" date="2014-02" db="EMBL/GenBank/DDBJ databases">
        <title>Expanding our view of genomic diversity in Candidatus Accumulibacter clades.</title>
        <authorList>
            <person name="Skennerton C.T."/>
            <person name="Barr J.J."/>
            <person name="Slater F.R."/>
            <person name="Bond P.L."/>
            <person name="Tyson G.W."/>
        </authorList>
    </citation>
    <scope>NUCLEOTIDE SEQUENCE [LARGE SCALE GENOMIC DNA]</scope>
</reference>
<organism evidence="2 3">
    <name type="scientific">Accumulibacter regalis</name>
    <dbReference type="NCBI Taxonomy" id="522306"/>
    <lineage>
        <taxon>Bacteria</taxon>
        <taxon>Pseudomonadati</taxon>
        <taxon>Pseudomonadota</taxon>
        <taxon>Betaproteobacteria</taxon>
        <taxon>Candidatus Accumulibacter</taxon>
    </lineage>
</organism>
<dbReference type="EMBL" id="JEMY01000010">
    <property type="protein sequence ID" value="EXI90077.1"/>
    <property type="molecule type" value="Genomic_DNA"/>
</dbReference>
<name>A0A011QL49_ACCRE</name>
<keyword evidence="1" id="KW-0732">Signal</keyword>
<protein>
    <submittedName>
        <fullName evidence="2">Uncharacterized protein</fullName>
    </submittedName>
</protein>
<sequence>MKKMLAAVLALSVLTPVLAQDRQFLPKPEVEALATDKKWIHIRVMDQDKVVWDIRSGGAFYGNNLSKNNSDSGTWLVNDQGQLCVKWRGRSQDRCVAILAAGENFKMVDANDLQGTYAELTVE</sequence>
<dbReference type="PATRIC" id="fig|1454004.3.peg.1165"/>
<feature type="signal peptide" evidence="1">
    <location>
        <begin position="1"/>
        <end position="19"/>
    </location>
</feature>
<proteinExistence type="predicted"/>
<keyword evidence="3" id="KW-1185">Reference proteome</keyword>
<evidence type="ECO:0000313" key="2">
    <source>
        <dbReference type="EMBL" id="EXI90077.1"/>
    </source>
</evidence>
<evidence type="ECO:0000313" key="3">
    <source>
        <dbReference type="Proteomes" id="UP000022141"/>
    </source>
</evidence>
<dbReference type="Proteomes" id="UP000022141">
    <property type="component" value="Unassembled WGS sequence"/>
</dbReference>
<gene>
    <name evidence="2" type="ORF">AW11_01111</name>
</gene>
<accession>A0A011QL49</accession>